<evidence type="ECO:0000259" key="1">
    <source>
        <dbReference type="Pfam" id="PF09327"/>
    </source>
</evidence>
<dbReference type="Pfam" id="PF09327">
    <property type="entry name" value="Phage_Tail_Tip"/>
    <property type="match status" value="1"/>
</dbReference>
<feature type="domain" description="Tip attachment protein J central straight fiber" evidence="1">
    <location>
        <begin position="322"/>
        <end position="454"/>
    </location>
</feature>
<dbReference type="InterPro" id="IPR015406">
    <property type="entry name" value="GpJ_CSF"/>
</dbReference>
<dbReference type="Proteomes" id="UP000344274">
    <property type="component" value="Unassembled WGS sequence"/>
</dbReference>
<gene>
    <name evidence="2" type="ORF">PS673_05774</name>
</gene>
<evidence type="ECO:0000313" key="3">
    <source>
        <dbReference type="Proteomes" id="UP000344274"/>
    </source>
</evidence>
<sequence>MTAAQTAANAANTLAGGKGKVLVQTGAPAAADQLVQNLWIDITGGANTPKRWTGSAWAAVTDKVATDAAAAAANALTVANTKADASAVNSLTTRVTAAEGTISSQGTSITGLNNSLTTTNTNVTAAQTAANAANTLAGGKGKVLVQTGAPAAADQLAQNLWIDITGGANTPKRWTGSAWSAVTDKVATDAAAAAASALSVANTKADASAVSSLTTRVTATEDQITAQANKLDGIYVQVNPALAGDAAGFAGSTASFVGVWSEQSARIEDGVALGQRIDVVTVSVGEVNAAIQTETTARASADAALSSQITTVQAVANSASAAVQTVSQAQASTDGRLGTMWAVKMQVNAQGQYVAAGIGLGIENGPAGLQSTFLVSADTFAVVNGINGTLSSPFAVTGGQVFIRSAFIQDLSLSFGKISDNIQSDNYVANSTGWKLSKAGGMELNSTVAGQGRVQVTNRAVKVWDANGVLRVQLGDLSA</sequence>
<dbReference type="AlphaFoldDB" id="A0A5E6XZL3"/>
<dbReference type="PANTHER" id="PTHR36251">
    <property type="entry name" value="FELS-1 PROPHAGE HOST SPECIFICITY PROTEIN-RELATED"/>
    <property type="match status" value="1"/>
</dbReference>
<dbReference type="Gene3D" id="1.20.5.340">
    <property type="match status" value="1"/>
</dbReference>
<dbReference type="PANTHER" id="PTHR36251:SF2">
    <property type="entry name" value="GIFSY-2 PROPHAGE HOST SPECIFICITY PROTEIN J, PHAGE LAMBDA"/>
    <property type="match status" value="1"/>
</dbReference>
<evidence type="ECO:0000313" key="2">
    <source>
        <dbReference type="EMBL" id="VVN46257.1"/>
    </source>
</evidence>
<accession>A0A5E6XZL3</accession>
<organism evidence="2 3">
    <name type="scientific">Pseudomonas fluorescens</name>
    <dbReference type="NCBI Taxonomy" id="294"/>
    <lineage>
        <taxon>Bacteria</taxon>
        <taxon>Pseudomonadati</taxon>
        <taxon>Pseudomonadota</taxon>
        <taxon>Gammaproteobacteria</taxon>
        <taxon>Pseudomonadales</taxon>
        <taxon>Pseudomonadaceae</taxon>
        <taxon>Pseudomonas</taxon>
    </lineage>
</organism>
<dbReference type="InterPro" id="IPR053171">
    <property type="entry name" value="Viral_Tip_Attach_Protein"/>
</dbReference>
<name>A0A5E6XZL3_PSEFL</name>
<proteinExistence type="predicted"/>
<reference evidence="2 3" key="1">
    <citation type="submission" date="2019-09" db="EMBL/GenBank/DDBJ databases">
        <authorList>
            <person name="Chandra G."/>
            <person name="Truman W A."/>
        </authorList>
    </citation>
    <scope>NUCLEOTIDE SEQUENCE [LARGE SCALE GENOMIC DNA]</scope>
    <source>
        <strain evidence="2">PS673</strain>
    </source>
</reference>
<dbReference type="EMBL" id="CABVHB010000117">
    <property type="protein sequence ID" value="VVN46257.1"/>
    <property type="molecule type" value="Genomic_DNA"/>
</dbReference>
<protein>
    <recommendedName>
        <fullName evidence="1">Tip attachment protein J central straight fiber domain-containing protein</fullName>
    </recommendedName>
</protein>